<dbReference type="Pfam" id="PF00534">
    <property type="entry name" value="Glycos_transf_1"/>
    <property type="match status" value="1"/>
</dbReference>
<dbReference type="Proteomes" id="UP000597444">
    <property type="component" value="Unassembled WGS sequence"/>
</dbReference>
<comment type="caution">
    <text evidence="3">The sequence shown here is derived from an EMBL/GenBank/DDBJ whole genome shotgun (WGS) entry which is preliminary data.</text>
</comment>
<name>A0A8J3IK75_9CHLR</name>
<sequence>MQRRPRIYIVIGTFHPLIGGAESQAHIQGKSLRERGYEATIVTFQHHKRWPKRDQVEGVPVVRIAGTLLDGRDRYPRVIQQILYLFAMLVLIWRLWCDRHRYDILHVYQLSSLTLPTALACRLTGKPMLVSLRSTGLEKPRSGRNATASLLAGPLDPATPWLQVNGLTWIDGDMESLIRLGKPAVWLTRSLLKNSSSQIIILSSRMKQYLSSKNFLFPNIRFIPNGVDMKIYYPPQAYQPDKAREHTVICVSRLRYEKGIDVLLQAWRLVQQQDPLARLIIVGGGPLAQQFLSMTEALDIGDSIEFAGVQNDVAGQLRRGGLAVLPSRWEGMPNALLEAMACGLPCVATRVSGSEDIIEHGVNGLLVDVEDYHALADALLALLHNPALTRQYGHAALATIEQRYSLDHITDFYLDLYQSMVKQCQRPEKTQLDSSFSSLHMLDTSES</sequence>
<dbReference type="Pfam" id="PF13579">
    <property type="entry name" value="Glyco_trans_4_4"/>
    <property type="match status" value="1"/>
</dbReference>
<reference evidence="3" key="1">
    <citation type="submission" date="2020-10" db="EMBL/GenBank/DDBJ databases">
        <title>Taxonomic study of unclassified bacteria belonging to the class Ktedonobacteria.</title>
        <authorList>
            <person name="Yabe S."/>
            <person name="Wang C.M."/>
            <person name="Zheng Y."/>
            <person name="Sakai Y."/>
            <person name="Cavaletti L."/>
            <person name="Monciardini P."/>
            <person name="Donadio S."/>
        </authorList>
    </citation>
    <scope>NUCLEOTIDE SEQUENCE</scope>
    <source>
        <strain evidence="3">ID150040</strain>
    </source>
</reference>
<dbReference type="InterPro" id="IPR028098">
    <property type="entry name" value="Glyco_trans_4-like_N"/>
</dbReference>
<evidence type="ECO:0008006" key="5">
    <source>
        <dbReference type="Google" id="ProtNLM"/>
    </source>
</evidence>
<organism evidence="3 4">
    <name type="scientific">Reticulibacter mediterranei</name>
    <dbReference type="NCBI Taxonomy" id="2778369"/>
    <lineage>
        <taxon>Bacteria</taxon>
        <taxon>Bacillati</taxon>
        <taxon>Chloroflexota</taxon>
        <taxon>Ktedonobacteria</taxon>
        <taxon>Ktedonobacterales</taxon>
        <taxon>Reticulibacteraceae</taxon>
        <taxon>Reticulibacter</taxon>
    </lineage>
</organism>
<proteinExistence type="predicted"/>
<dbReference type="EMBL" id="BNJK01000001">
    <property type="protein sequence ID" value="GHO91681.1"/>
    <property type="molecule type" value="Genomic_DNA"/>
</dbReference>
<keyword evidence="4" id="KW-1185">Reference proteome</keyword>
<feature type="domain" description="Glycosyl transferase family 1" evidence="1">
    <location>
        <begin position="244"/>
        <end position="396"/>
    </location>
</feature>
<feature type="domain" description="Glycosyltransferase subfamily 4-like N-terminal" evidence="2">
    <location>
        <begin position="19"/>
        <end position="226"/>
    </location>
</feature>
<dbReference type="PANTHER" id="PTHR45947:SF3">
    <property type="entry name" value="SULFOQUINOVOSYL TRANSFERASE SQD2"/>
    <property type="match status" value="1"/>
</dbReference>
<accession>A0A8J3IK75</accession>
<dbReference type="RefSeq" id="WP_220202562.1">
    <property type="nucleotide sequence ID" value="NZ_BNJK01000001.1"/>
</dbReference>
<evidence type="ECO:0000313" key="4">
    <source>
        <dbReference type="Proteomes" id="UP000597444"/>
    </source>
</evidence>
<dbReference type="InterPro" id="IPR001296">
    <property type="entry name" value="Glyco_trans_1"/>
</dbReference>
<dbReference type="SUPFAM" id="SSF53756">
    <property type="entry name" value="UDP-Glycosyltransferase/glycogen phosphorylase"/>
    <property type="match status" value="1"/>
</dbReference>
<gene>
    <name evidence="3" type="ORF">KSF_017290</name>
</gene>
<dbReference type="GO" id="GO:0016757">
    <property type="term" value="F:glycosyltransferase activity"/>
    <property type="evidence" value="ECO:0007669"/>
    <property type="project" value="TreeGrafter"/>
</dbReference>
<evidence type="ECO:0000313" key="3">
    <source>
        <dbReference type="EMBL" id="GHO91681.1"/>
    </source>
</evidence>
<protein>
    <recommendedName>
        <fullName evidence="5">Glycosyltransferase family 1 protein</fullName>
    </recommendedName>
</protein>
<dbReference type="InterPro" id="IPR050194">
    <property type="entry name" value="Glycosyltransferase_grp1"/>
</dbReference>
<evidence type="ECO:0000259" key="2">
    <source>
        <dbReference type="Pfam" id="PF13579"/>
    </source>
</evidence>
<dbReference type="Gene3D" id="3.40.50.2000">
    <property type="entry name" value="Glycogen Phosphorylase B"/>
    <property type="match status" value="2"/>
</dbReference>
<dbReference type="CDD" id="cd03801">
    <property type="entry name" value="GT4_PimA-like"/>
    <property type="match status" value="1"/>
</dbReference>
<dbReference type="AlphaFoldDB" id="A0A8J3IK75"/>
<evidence type="ECO:0000259" key="1">
    <source>
        <dbReference type="Pfam" id="PF00534"/>
    </source>
</evidence>
<dbReference type="PANTHER" id="PTHR45947">
    <property type="entry name" value="SULFOQUINOVOSYL TRANSFERASE SQD2"/>
    <property type="match status" value="1"/>
</dbReference>